<dbReference type="PROSITE" id="PS01031">
    <property type="entry name" value="SHSP"/>
    <property type="match status" value="1"/>
</dbReference>
<evidence type="ECO:0000313" key="3">
    <source>
        <dbReference type="EMBL" id="KYH27803.1"/>
    </source>
</evidence>
<dbReference type="OrthoDB" id="26084at2157"/>
<keyword evidence="4" id="KW-1185">Reference proteome</keyword>
<accession>A0A151AJJ6</accession>
<dbReference type="PATRIC" id="fig|1008153.3.peg.477"/>
<keyword evidence="3" id="KW-0346">Stress response</keyword>
<dbReference type="RefSeq" id="WP_066378995.1">
    <property type="nucleotide sequence ID" value="NZ_LTAZ01000001.1"/>
</dbReference>
<protein>
    <submittedName>
        <fullName evidence="3">Small heat shock protein HSP16.5</fullName>
    </submittedName>
</protein>
<name>A0A151AJJ6_9EURY</name>
<dbReference type="InterPro" id="IPR040612">
    <property type="entry name" value="ArsA_HSP20-like"/>
</dbReference>
<evidence type="ECO:0000313" key="4">
    <source>
        <dbReference type="Proteomes" id="UP000075321"/>
    </source>
</evidence>
<sequence>MRRDDRNDPFDDIFRELERMMNDVMGGGVEVSDAGFGSDTHVDIYETDEEIRVVADLPGVEKGDIGLTCDGKALTISAANDHRDYDERITLPGRVDEHSARATYNNGVLEVTLARADGSAAIDVD</sequence>
<gene>
    <name evidence="3" type="ORF">HAPAU_04740</name>
</gene>
<dbReference type="Pfam" id="PF17886">
    <property type="entry name" value="ArsA_HSP20"/>
    <property type="match status" value="1"/>
</dbReference>
<evidence type="ECO:0000259" key="2">
    <source>
        <dbReference type="PROSITE" id="PS01031"/>
    </source>
</evidence>
<comment type="caution">
    <text evidence="3">The sequence shown here is derived from an EMBL/GenBank/DDBJ whole genome shotgun (WGS) entry which is preliminary data.</text>
</comment>
<dbReference type="AlphaFoldDB" id="A0A151AJJ6"/>
<comment type="similarity">
    <text evidence="1">Belongs to the small heat shock protein (HSP20) family.</text>
</comment>
<evidence type="ECO:0000256" key="1">
    <source>
        <dbReference type="PROSITE-ProRule" id="PRU00285"/>
    </source>
</evidence>
<dbReference type="InterPro" id="IPR002068">
    <property type="entry name" value="A-crystallin/Hsp20_dom"/>
</dbReference>
<proteinExistence type="inferred from homology"/>
<dbReference type="SUPFAM" id="SSF49764">
    <property type="entry name" value="HSP20-like chaperones"/>
    <property type="match status" value="1"/>
</dbReference>
<dbReference type="Gene3D" id="2.60.40.790">
    <property type="match status" value="1"/>
</dbReference>
<organism evidence="3 4">
    <name type="scientific">Halalkalicoccus paucihalophilus</name>
    <dbReference type="NCBI Taxonomy" id="1008153"/>
    <lineage>
        <taxon>Archaea</taxon>
        <taxon>Methanobacteriati</taxon>
        <taxon>Methanobacteriota</taxon>
        <taxon>Stenosarchaea group</taxon>
        <taxon>Halobacteria</taxon>
        <taxon>Halobacteriales</taxon>
        <taxon>Halococcaceae</taxon>
        <taxon>Halalkalicoccus</taxon>
    </lineage>
</organism>
<dbReference type="EMBL" id="LTAZ01000001">
    <property type="protein sequence ID" value="KYH27803.1"/>
    <property type="molecule type" value="Genomic_DNA"/>
</dbReference>
<dbReference type="CDD" id="cd06464">
    <property type="entry name" value="ACD_sHsps-like"/>
    <property type="match status" value="1"/>
</dbReference>
<reference evidence="3 4" key="1">
    <citation type="submission" date="2016-02" db="EMBL/GenBank/DDBJ databases">
        <title>Genome sequence of Halalkalicoccus paucihalophilus DSM 24557.</title>
        <authorList>
            <person name="Poehlein A."/>
            <person name="Daniel R."/>
        </authorList>
    </citation>
    <scope>NUCLEOTIDE SEQUENCE [LARGE SCALE GENOMIC DNA]</scope>
    <source>
        <strain evidence="3 4">DSM 24557</strain>
    </source>
</reference>
<dbReference type="InterPro" id="IPR008978">
    <property type="entry name" value="HSP20-like_chaperone"/>
</dbReference>
<dbReference type="Proteomes" id="UP000075321">
    <property type="component" value="Unassembled WGS sequence"/>
</dbReference>
<feature type="domain" description="SHSP" evidence="2">
    <location>
        <begin position="33"/>
        <end position="125"/>
    </location>
</feature>